<feature type="compositionally biased region" description="Basic and acidic residues" evidence="1">
    <location>
        <begin position="159"/>
        <end position="172"/>
    </location>
</feature>
<dbReference type="InterPro" id="IPR021109">
    <property type="entry name" value="Peptidase_aspartic_dom_sf"/>
</dbReference>
<dbReference type="CDD" id="cd00303">
    <property type="entry name" value="retropepsin_like"/>
    <property type="match status" value="1"/>
</dbReference>
<dbReference type="OrthoDB" id="2285352at2759"/>
<comment type="caution">
    <text evidence="2">The sequence shown here is derived from an EMBL/GenBank/DDBJ whole genome shotgun (WGS) entry which is preliminary data.</text>
</comment>
<dbReference type="AlphaFoldDB" id="A0A8H3MFM9"/>
<organism evidence="2 3">
    <name type="scientific">Rhizophagus clarus</name>
    <dbReference type="NCBI Taxonomy" id="94130"/>
    <lineage>
        <taxon>Eukaryota</taxon>
        <taxon>Fungi</taxon>
        <taxon>Fungi incertae sedis</taxon>
        <taxon>Mucoromycota</taxon>
        <taxon>Glomeromycotina</taxon>
        <taxon>Glomeromycetes</taxon>
        <taxon>Glomerales</taxon>
        <taxon>Glomeraceae</taxon>
        <taxon>Rhizophagus</taxon>
    </lineage>
</organism>
<dbReference type="Gene3D" id="2.40.70.10">
    <property type="entry name" value="Acid Proteases"/>
    <property type="match status" value="1"/>
</dbReference>
<feature type="region of interest" description="Disordered" evidence="1">
    <location>
        <begin position="159"/>
        <end position="199"/>
    </location>
</feature>
<evidence type="ECO:0000256" key="1">
    <source>
        <dbReference type="SAM" id="MobiDB-lite"/>
    </source>
</evidence>
<sequence>MQRGVQLYDILEDMKNQRANITFGQIYNESPKQRSIMHNKLKRGYVNKGNWLYSEVNEITKDISVTWSMLKINGKEIRVVIDLEAAASVISNSLRKKLLNNIKSSKSSFTVANGTKVASIGKIEIILEINSNIKIPVIVEVMDKDREELILGNNILKDNKHDSQNEYSKENYSDQESEYESEYGEGQKQELFGISEEVK</sequence>
<dbReference type="Proteomes" id="UP000615446">
    <property type="component" value="Unassembled WGS sequence"/>
</dbReference>
<dbReference type="Pfam" id="PF13975">
    <property type="entry name" value="gag-asp_proteas"/>
    <property type="match status" value="1"/>
</dbReference>
<accession>A0A8H3MFM9</accession>
<evidence type="ECO:0000313" key="3">
    <source>
        <dbReference type="Proteomes" id="UP000615446"/>
    </source>
</evidence>
<dbReference type="SUPFAM" id="SSF50630">
    <property type="entry name" value="Acid proteases"/>
    <property type="match status" value="1"/>
</dbReference>
<gene>
    <name evidence="2" type="ORF">RCL2_002980700</name>
</gene>
<feature type="compositionally biased region" description="Acidic residues" evidence="1">
    <location>
        <begin position="173"/>
        <end position="183"/>
    </location>
</feature>
<name>A0A8H3MFM9_9GLOM</name>
<protein>
    <submittedName>
        <fullName evidence="2">Ribonuclease H-like domain-containing protein</fullName>
    </submittedName>
</protein>
<proteinExistence type="predicted"/>
<dbReference type="EMBL" id="BLAL01000324">
    <property type="protein sequence ID" value="GET03467.1"/>
    <property type="molecule type" value="Genomic_DNA"/>
</dbReference>
<reference evidence="2" key="1">
    <citation type="submission" date="2019-10" db="EMBL/GenBank/DDBJ databases">
        <title>Conservation and host-specific expression of non-tandemly repeated heterogenous ribosome RNA gene in arbuscular mycorrhizal fungi.</title>
        <authorList>
            <person name="Maeda T."/>
            <person name="Kobayashi Y."/>
            <person name="Nakagawa T."/>
            <person name="Ezawa T."/>
            <person name="Yamaguchi K."/>
            <person name="Bino T."/>
            <person name="Nishimoto Y."/>
            <person name="Shigenobu S."/>
            <person name="Kawaguchi M."/>
        </authorList>
    </citation>
    <scope>NUCLEOTIDE SEQUENCE</scope>
    <source>
        <strain evidence="2">HR1</strain>
    </source>
</reference>
<evidence type="ECO:0000313" key="2">
    <source>
        <dbReference type="EMBL" id="GET03467.1"/>
    </source>
</evidence>